<feature type="region of interest" description="Disordered" evidence="1">
    <location>
        <begin position="167"/>
        <end position="187"/>
    </location>
</feature>
<accession>A0A9P4R008</accession>
<dbReference type="EMBL" id="ML996146">
    <property type="protein sequence ID" value="KAF2734575.1"/>
    <property type="molecule type" value="Genomic_DNA"/>
</dbReference>
<organism evidence="2 3">
    <name type="scientific">Polyplosphaeria fusca</name>
    <dbReference type="NCBI Taxonomy" id="682080"/>
    <lineage>
        <taxon>Eukaryota</taxon>
        <taxon>Fungi</taxon>
        <taxon>Dikarya</taxon>
        <taxon>Ascomycota</taxon>
        <taxon>Pezizomycotina</taxon>
        <taxon>Dothideomycetes</taxon>
        <taxon>Pleosporomycetidae</taxon>
        <taxon>Pleosporales</taxon>
        <taxon>Tetraplosphaeriaceae</taxon>
        <taxon>Polyplosphaeria</taxon>
    </lineage>
</organism>
<keyword evidence="3" id="KW-1185">Reference proteome</keyword>
<dbReference type="Proteomes" id="UP000799444">
    <property type="component" value="Unassembled WGS sequence"/>
</dbReference>
<comment type="caution">
    <text evidence="2">The sequence shown here is derived from an EMBL/GenBank/DDBJ whole genome shotgun (WGS) entry which is preliminary data.</text>
</comment>
<feature type="compositionally biased region" description="Pro residues" evidence="1">
    <location>
        <begin position="168"/>
        <end position="187"/>
    </location>
</feature>
<name>A0A9P4R008_9PLEO</name>
<dbReference type="AlphaFoldDB" id="A0A9P4R008"/>
<gene>
    <name evidence="2" type="ORF">EJ04DRAFT_243213</name>
</gene>
<evidence type="ECO:0000313" key="2">
    <source>
        <dbReference type="EMBL" id="KAF2734575.1"/>
    </source>
</evidence>
<proteinExistence type="predicted"/>
<protein>
    <submittedName>
        <fullName evidence="2">Uncharacterized protein</fullName>
    </submittedName>
</protein>
<reference evidence="2" key="1">
    <citation type="journal article" date="2020" name="Stud. Mycol.">
        <title>101 Dothideomycetes genomes: a test case for predicting lifestyles and emergence of pathogens.</title>
        <authorList>
            <person name="Haridas S."/>
            <person name="Albert R."/>
            <person name="Binder M."/>
            <person name="Bloem J."/>
            <person name="Labutti K."/>
            <person name="Salamov A."/>
            <person name="Andreopoulos B."/>
            <person name="Baker S."/>
            <person name="Barry K."/>
            <person name="Bills G."/>
            <person name="Bluhm B."/>
            <person name="Cannon C."/>
            <person name="Castanera R."/>
            <person name="Culley D."/>
            <person name="Daum C."/>
            <person name="Ezra D."/>
            <person name="Gonzalez J."/>
            <person name="Henrissat B."/>
            <person name="Kuo A."/>
            <person name="Liang C."/>
            <person name="Lipzen A."/>
            <person name="Lutzoni F."/>
            <person name="Magnuson J."/>
            <person name="Mondo S."/>
            <person name="Nolan M."/>
            <person name="Ohm R."/>
            <person name="Pangilinan J."/>
            <person name="Park H.-J."/>
            <person name="Ramirez L."/>
            <person name="Alfaro M."/>
            <person name="Sun H."/>
            <person name="Tritt A."/>
            <person name="Yoshinaga Y."/>
            <person name="Zwiers L.-H."/>
            <person name="Turgeon B."/>
            <person name="Goodwin S."/>
            <person name="Spatafora J."/>
            <person name="Crous P."/>
            <person name="Grigoriev I."/>
        </authorList>
    </citation>
    <scope>NUCLEOTIDE SEQUENCE</scope>
    <source>
        <strain evidence="2">CBS 125425</strain>
    </source>
</reference>
<evidence type="ECO:0000256" key="1">
    <source>
        <dbReference type="SAM" id="MobiDB-lite"/>
    </source>
</evidence>
<sequence length="187" mass="21323">MDIIMRGARRNMTSKRGVLLILNATEGAHQYRALKLFESEDNVLPSYHRARRSFQTTSQNQPKPHFTTHHKLTRATFHSNTNTKEEVTRFFDSFEIFPPGHQLGTLSLPLLYIPQQKEQRDRGKSGSAALPKKMWILFSAPKMVANQTTTWQYFPFPFHAHLPFAISTPPPTNAKPNGPKPRGPTTT</sequence>
<evidence type="ECO:0000313" key="3">
    <source>
        <dbReference type="Proteomes" id="UP000799444"/>
    </source>
</evidence>